<dbReference type="OrthoDB" id="2108802at2759"/>
<sequence>MKTRMEMAKEKGCDGVDPDNVDGMLNDSGFKLTNATQLDYNKFLAKTAHDLDLAVGLKNDLVQMEDLADDFDFAVNEECIEMGDCDDLKPFIANNKPVFGIEYKGDREKGCKQARELRFDTLYKDLDLKSKRYSCDDADSDSSFGLNYHRATTFVCSIALLAAAFHN</sequence>
<evidence type="ECO:0000313" key="2">
    <source>
        <dbReference type="EMBL" id="TMW60664.1"/>
    </source>
</evidence>
<dbReference type="PANTHER" id="PTHR35273:SF2">
    <property type="entry name" value="ALPHA-GALACTOSIDASE"/>
    <property type="match status" value="1"/>
</dbReference>
<keyword evidence="3" id="KW-1185">Reference proteome</keyword>
<protein>
    <recommendedName>
        <fullName evidence="1">Glycoside-hydrolase family GH114 TIM-barrel domain-containing protein</fullName>
    </recommendedName>
</protein>
<dbReference type="EMBL" id="SPLM01000108">
    <property type="protein sequence ID" value="TMW60664.1"/>
    <property type="molecule type" value="Genomic_DNA"/>
</dbReference>
<evidence type="ECO:0000313" key="3">
    <source>
        <dbReference type="Proteomes" id="UP000794436"/>
    </source>
</evidence>
<dbReference type="InterPro" id="IPR004352">
    <property type="entry name" value="GH114_TIM-barrel"/>
</dbReference>
<name>A0A8K1CCS3_PYTOL</name>
<gene>
    <name evidence="2" type="ORF">Poli38472_000706</name>
</gene>
<dbReference type="AlphaFoldDB" id="A0A8K1CCS3"/>
<accession>A0A8K1CCS3</accession>
<feature type="domain" description="Glycoside-hydrolase family GH114 TIM-barrel" evidence="1">
    <location>
        <begin position="1"/>
        <end position="129"/>
    </location>
</feature>
<comment type="caution">
    <text evidence="2">The sequence shown here is derived from an EMBL/GenBank/DDBJ whole genome shotgun (WGS) entry which is preliminary data.</text>
</comment>
<evidence type="ECO:0000259" key="1">
    <source>
        <dbReference type="Pfam" id="PF03537"/>
    </source>
</evidence>
<dbReference type="Pfam" id="PF03537">
    <property type="entry name" value="Glyco_hydro_114"/>
    <property type="match status" value="1"/>
</dbReference>
<dbReference type="InterPro" id="IPR013785">
    <property type="entry name" value="Aldolase_TIM"/>
</dbReference>
<proteinExistence type="predicted"/>
<organism evidence="2 3">
    <name type="scientific">Pythium oligandrum</name>
    <name type="common">Mycoparasitic fungus</name>
    <dbReference type="NCBI Taxonomy" id="41045"/>
    <lineage>
        <taxon>Eukaryota</taxon>
        <taxon>Sar</taxon>
        <taxon>Stramenopiles</taxon>
        <taxon>Oomycota</taxon>
        <taxon>Peronosporomycetes</taxon>
        <taxon>Pythiales</taxon>
        <taxon>Pythiaceae</taxon>
        <taxon>Pythium</taxon>
    </lineage>
</organism>
<dbReference type="PANTHER" id="PTHR35273">
    <property type="entry name" value="ALPHA-1,4 POLYGALACTOSAMINIDASE, PUTATIVE (AFU_ORTHOLOGUE AFUA_3G07890)-RELATED"/>
    <property type="match status" value="1"/>
</dbReference>
<dbReference type="Proteomes" id="UP000794436">
    <property type="component" value="Unassembled WGS sequence"/>
</dbReference>
<dbReference type="SUPFAM" id="SSF51445">
    <property type="entry name" value="(Trans)glycosidases"/>
    <property type="match status" value="1"/>
</dbReference>
<dbReference type="Gene3D" id="3.20.20.70">
    <property type="entry name" value="Aldolase class I"/>
    <property type="match status" value="1"/>
</dbReference>
<reference evidence="2" key="1">
    <citation type="submission" date="2019-03" db="EMBL/GenBank/DDBJ databases">
        <title>Long read genome sequence of the mycoparasitic Pythium oligandrum ATCC 38472 isolated from sugarbeet rhizosphere.</title>
        <authorList>
            <person name="Gaulin E."/>
        </authorList>
    </citation>
    <scope>NUCLEOTIDE SEQUENCE</scope>
    <source>
        <strain evidence="2">ATCC 38472_TT</strain>
    </source>
</reference>
<dbReference type="InterPro" id="IPR017853">
    <property type="entry name" value="GH"/>
</dbReference>